<proteinExistence type="predicted"/>
<dbReference type="GO" id="GO:0008616">
    <property type="term" value="P:tRNA queuosine(34) biosynthetic process"/>
    <property type="evidence" value="ECO:0007669"/>
    <property type="project" value="InterPro"/>
</dbReference>
<dbReference type="EMBL" id="VSSQ01001531">
    <property type="protein sequence ID" value="MPM09116.1"/>
    <property type="molecule type" value="Genomic_DNA"/>
</dbReference>
<dbReference type="PROSITE" id="PS51379">
    <property type="entry name" value="4FE4S_FER_2"/>
    <property type="match status" value="1"/>
</dbReference>
<dbReference type="InterPro" id="IPR017900">
    <property type="entry name" value="4Fe4S_Fe_S_CS"/>
</dbReference>
<dbReference type="PANTHER" id="PTHR30002:SF4">
    <property type="entry name" value="EPOXYQUEUOSINE REDUCTASE"/>
    <property type="match status" value="1"/>
</dbReference>
<dbReference type="AlphaFoldDB" id="A0A644WYX3"/>
<dbReference type="InterPro" id="IPR017896">
    <property type="entry name" value="4Fe4S_Fe-S-bd"/>
</dbReference>
<protein>
    <submittedName>
        <fullName evidence="3">Epoxyqueuosine reductase</fullName>
        <ecNumber evidence="3">1.17.99.6</ecNumber>
    </submittedName>
</protein>
<keyword evidence="1" id="KW-0408">Iron</keyword>
<sequence>MNIREMAKEFGFAEAFMFSTEPFTYFERRLEDGALHHSGTSLTADVHVSYSWANAILALILPYSPFPDSVPVSGNYPSSNKAYHASNKLIRALNEQGVQAKRAYIPVRELLIRNCVGVPLKNGLTYIPGYGTRYSVQTLLIDLPEVSYTPVQTQEEPFCTKCHACERVCPSGAISHNGYDYKTCARAYMGGEPMEDWVMDAMTSILGCELCQSICPYNREIEPVSDVPEVFALEKLLSGDVKPALKIVGTNLNKNGRLIQHACVMAAKLGRKDLLPLIEKLLEDQREGVRAAAAYAVKRLR</sequence>
<evidence type="ECO:0000256" key="1">
    <source>
        <dbReference type="ARBA" id="ARBA00022485"/>
    </source>
</evidence>
<dbReference type="EC" id="1.17.99.6" evidence="3"/>
<keyword evidence="3" id="KW-0560">Oxidoreductase</keyword>
<evidence type="ECO:0000259" key="2">
    <source>
        <dbReference type="PROSITE" id="PS51379"/>
    </source>
</evidence>
<dbReference type="InterPro" id="IPR021133">
    <property type="entry name" value="HEAT_type_2"/>
</dbReference>
<reference evidence="3" key="1">
    <citation type="submission" date="2019-08" db="EMBL/GenBank/DDBJ databases">
        <authorList>
            <person name="Kucharzyk K."/>
            <person name="Murdoch R.W."/>
            <person name="Higgins S."/>
            <person name="Loffler F."/>
        </authorList>
    </citation>
    <scope>NUCLEOTIDE SEQUENCE</scope>
</reference>
<organism evidence="3">
    <name type="scientific">bioreactor metagenome</name>
    <dbReference type="NCBI Taxonomy" id="1076179"/>
    <lineage>
        <taxon>unclassified sequences</taxon>
        <taxon>metagenomes</taxon>
        <taxon>ecological metagenomes</taxon>
    </lineage>
</organism>
<dbReference type="GO" id="GO:0051539">
    <property type="term" value="F:4 iron, 4 sulfur cluster binding"/>
    <property type="evidence" value="ECO:0007669"/>
    <property type="project" value="UniProtKB-KW"/>
</dbReference>
<evidence type="ECO:0000313" key="3">
    <source>
        <dbReference type="EMBL" id="MPM09116.1"/>
    </source>
</evidence>
<name>A0A644WYX3_9ZZZZ</name>
<dbReference type="GO" id="GO:0052693">
    <property type="term" value="F:epoxyqueuosine reductase activity"/>
    <property type="evidence" value="ECO:0007669"/>
    <property type="project" value="UniProtKB-EC"/>
</dbReference>
<feature type="domain" description="4Fe-4S ferredoxin-type" evidence="2">
    <location>
        <begin position="149"/>
        <end position="179"/>
    </location>
</feature>
<keyword evidence="1" id="KW-0479">Metal-binding</keyword>
<dbReference type="SUPFAM" id="SSF54862">
    <property type="entry name" value="4Fe-4S ferredoxins"/>
    <property type="match status" value="1"/>
</dbReference>
<dbReference type="Pfam" id="PF13484">
    <property type="entry name" value="Fer4_16"/>
    <property type="match status" value="1"/>
</dbReference>
<gene>
    <name evidence="3" type="primary">queG_26</name>
    <name evidence="3" type="ORF">SDC9_55432</name>
</gene>
<dbReference type="InterPro" id="IPR004453">
    <property type="entry name" value="QueG"/>
</dbReference>
<accession>A0A644WYX3</accession>
<dbReference type="PANTHER" id="PTHR30002">
    <property type="entry name" value="EPOXYQUEUOSINE REDUCTASE"/>
    <property type="match status" value="1"/>
</dbReference>
<comment type="caution">
    <text evidence="3">The sequence shown here is derived from an EMBL/GenBank/DDBJ whole genome shotgun (WGS) entry which is preliminary data.</text>
</comment>
<dbReference type="PROSITE" id="PS50077">
    <property type="entry name" value="HEAT_REPEAT"/>
    <property type="match status" value="1"/>
</dbReference>
<keyword evidence="1" id="KW-0004">4Fe-4S</keyword>
<keyword evidence="1" id="KW-0411">Iron-sulfur</keyword>
<dbReference type="PROSITE" id="PS00198">
    <property type="entry name" value="4FE4S_FER_1"/>
    <property type="match status" value="1"/>
</dbReference>
<dbReference type="Gene3D" id="3.30.70.20">
    <property type="match status" value="1"/>
</dbReference>